<organism evidence="5 6">
    <name type="scientific">Bordetella genomosp. 8</name>
    <dbReference type="NCBI Taxonomy" id="1416806"/>
    <lineage>
        <taxon>Bacteria</taxon>
        <taxon>Pseudomonadati</taxon>
        <taxon>Pseudomonadota</taxon>
        <taxon>Betaproteobacteria</taxon>
        <taxon>Burkholderiales</taxon>
        <taxon>Alcaligenaceae</taxon>
        <taxon>Bordetella</taxon>
    </lineage>
</organism>
<accession>A0A1W6YSN6</accession>
<reference evidence="5 6" key="1">
    <citation type="submission" date="2017-05" db="EMBL/GenBank/DDBJ databases">
        <title>Complete and WGS of Bordetella genogroups.</title>
        <authorList>
            <person name="Spilker T."/>
            <person name="LiPuma J."/>
        </authorList>
    </citation>
    <scope>NUCLEOTIDE SEQUENCE [LARGE SCALE GENOMIC DNA]</scope>
    <source>
        <strain evidence="5 6">AU19157</strain>
    </source>
</reference>
<name>A0A1W6YSN6_9BORD</name>
<dbReference type="Proteomes" id="UP000194151">
    <property type="component" value="Chromosome"/>
</dbReference>
<dbReference type="PANTHER" id="PTHR43022:SF1">
    <property type="entry name" value="PROTEIN SMF"/>
    <property type="match status" value="1"/>
</dbReference>
<comment type="similarity">
    <text evidence="1">Belongs to the DprA/Smf family.</text>
</comment>
<sequence>MLSDTTRDELAAWLRLSLEPDLGVMGAIGLLSAIGMPEQIYATGAAALARHLPQELAHQLAAPPPSAMARLIDDTLRWAEGADCHLVTLADPRYPRALLTTPDPPLLLYVRGDPARMAGQALAVVGSRSATAGGAENARAFARHLAQHGWCIVSGLALGIDTAAHEGALDAGPAGAGTVAVMGTGIDQVYPPRNAGLAERIATQGALVSELPLGSPAIASHFPRRNRLVAGLAQGVLVVEAARQSGSLITARLAAENGREVFAIPGSIHSPLSRGCHALIRQGAKLVETARDITDELGGAAGRGAAGSGAAARGRATDRRVQDEDIPAPAGGEAGSGAAAVIDALGHDPVHLDTLLERTGLDLATLSAYLLELELAGTIARLDGGRFQRLAGARRAAKG</sequence>
<dbReference type="GO" id="GO:0009294">
    <property type="term" value="P:DNA-mediated transformation"/>
    <property type="evidence" value="ECO:0007669"/>
    <property type="project" value="InterPro"/>
</dbReference>
<protein>
    <submittedName>
        <fullName evidence="5">DNA protecting protein DprA</fullName>
    </submittedName>
</protein>
<evidence type="ECO:0000256" key="1">
    <source>
        <dbReference type="ARBA" id="ARBA00006525"/>
    </source>
</evidence>
<dbReference type="InterPro" id="IPR003488">
    <property type="entry name" value="DprA"/>
</dbReference>
<dbReference type="STRING" id="1416806.CAL12_26385"/>
<evidence type="ECO:0000313" key="5">
    <source>
        <dbReference type="EMBL" id="ARP83994.1"/>
    </source>
</evidence>
<dbReference type="InterPro" id="IPR057666">
    <property type="entry name" value="DrpA_SLOG"/>
</dbReference>
<dbReference type="InterPro" id="IPR041614">
    <property type="entry name" value="DprA_WH"/>
</dbReference>
<dbReference type="OrthoDB" id="9785707at2"/>
<keyword evidence="6" id="KW-1185">Reference proteome</keyword>
<dbReference type="Gene3D" id="1.10.10.10">
    <property type="entry name" value="Winged helix-like DNA-binding domain superfamily/Winged helix DNA-binding domain"/>
    <property type="match status" value="1"/>
</dbReference>
<dbReference type="Pfam" id="PF17782">
    <property type="entry name" value="WHD_DprA"/>
    <property type="match status" value="1"/>
</dbReference>
<feature type="domain" description="Smf/DprA SLOG" evidence="3">
    <location>
        <begin position="86"/>
        <end position="297"/>
    </location>
</feature>
<proteinExistence type="inferred from homology"/>
<dbReference type="NCBIfam" id="TIGR00732">
    <property type="entry name" value="dprA"/>
    <property type="match status" value="1"/>
</dbReference>
<dbReference type="EMBL" id="CP021108">
    <property type="protein sequence ID" value="ARP83994.1"/>
    <property type="molecule type" value="Genomic_DNA"/>
</dbReference>
<evidence type="ECO:0000259" key="3">
    <source>
        <dbReference type="Pfam" id="PF02481"/>
    </source>
</evidence>
<dbReference type="AlphaFoldDB" id="A0A1W6YSN6"/>
<evidence type="ECO:0000259" key="4">
    <source>
        <dbReference type="Pfam" id="PF17782"/>
    </source>
</evidence>
<dbReference type="Gene3D" id="3.40.50.450">
    <property type="match status" value="1"/>
</dbReference>
<dbReference type="SUPFAM" id="SSF102405">
    <property type="entry name" value="MCP/YpsA-like"/>
    <property type="match status" value="1"/>
</dbReference>
<dbReference type="RefSeq" id="WP_086067315.1">
    <property type="nucleotide sequence ID" value="NZ_CP021108.1"/>
</dbReference>
<feature type="region of interest" description="Disordered" evidence="2">
    <location>
        <begin position="298"/>
        <end position="334"/>
    </location>
</feature>
<gene>
    <name evidence="5" type="ORF">CAL12_26385</name>
</gene>
<dbReference type="Pfam" id="PF02481">
    <property type="entry name" value="DNA_processg_A"/>
    <property type="match status" value="1"/>
</dbReference>
<evidence type="ECO:0000313" key="6">
    <source>
        <dbReference type="Proteomes" id="UP000194151"/>
    </source>
</evidence>
<dbReference type="InterPro" id="IPR036388">
    <property type="entry name" value="WH-like_DNA-bd_sf"/>
</dbReference>
<dbReference type="KEGG" id="bgv:CAL12_26385"/>
<feature type="domain" description="DprA winged helix" evidence="4">
    <location>
        <begin position="328"/>
        <end position="385"/>
    </location>
</feature>
<dbReference type="PANTHER" id="PTHR43022">
    <property type="entry name" value="PROTEIN SMF"/>
    <property type="match status" value="1"/>
</dbReference>
<evidence type="ECO:0000256" key="2">
    <source>
        <dbReference type="SAM" id="MobiDB-lite"/>
    </source>
</evidence>